<dbReference type="InterPro" id="IPR001173">
    <property type="entry name" value="Glyco_trans_2-like"/>
</dbReference>
<dbReference type="InterPro" id="IPR029044">
    <property type="entry name" value="Nucleotide-diphossugar_trans"/>
</dbReference>
<dbReference type="eggNOG" id="COG1216">
    <property type="taxonomic scope" value="Bacteria"/>
</dbReference>
<dbReference type="SUPFAM" id="SSF53448">
    <property type="entry name" value="Nucleotide-diphospho-sugar transferases"/>
    <property type="match status" value="2"/>
</dbReference>
<dbReference type="GO" id="GO:0016757">
    <property type="term" value="F:glycosyltransferase activity"/>
    <property type="evidence" value="ECO:0007669"/>
    <property type="project" value="UniProtKB-KW"/>
</dbReference>
<evidence type="ECO:0000256" key="4">
    <source>
        <dbReference type="ARBA" id="ARBA00022679"/>
    </source>
</evidence>
<dbReference type="Proteomes" id="UP000009154">
    <property type="component" value="Chromosome"/>
</dbReference>
<feature type="domain" description="Glycosyltransferase 2-like" evidence="5">
    <location>
        <begin position="338"/>
        <end position="476"/>
    </location>
</feature>
<dbReference type="GeneID" id="90159369"/>
<dbReference type="HOGENOM" id="CLU_434630_0_0_11"/>
<keyword evidence="7" id="KW-1185">Reference proteome</keyword>
<keyword evidence="3" id="KW-0328">Glycosyltransferase</keyword>
<dbReference type="Gene3D" id="3.90.550.10">
    <property type="entry name" value="Spore Coat Polysaccharide Biosynthesis Protein SpsA, Chain A"/>
    <property type="match status" value="2"/>
</dbReference>
<dbReference type="AlphaFoldDB" id="H6N1N4"/>
<proteinExistence type="inferred from homology"/>
<evidence type="ECO:0000313" key="6">
    <source>
        <dbReference type="EMBL" id="AFA73353.1"/>
    </source>
</evidence>
<protein>
    <submittedName>
        <fullName evidence="6">Putative glycosyltransferase</fullName>
    </submittedName>
</protein>
<evidence type="ECO:0000256" key="2">
    <source>
        <dbReference type="ARBA" id="ARBA00006739"/>
    </source>
</evidence>
<dbReference type="PANTHER" id="PTHR43179">
    <property type="entry name" value="RHAMNOSYLTRANSFERASE WBBL"/>
    <property type="match status" value="1"/>
</dbReference>
<dbReference type="EMBL" id="CP003119">
    <property type="protein sequence ID" value="AFA73353.1"/>
    <property type="molecule type" value="Genomic_DNA"/>
</dbReference>
<evidence type="ECO:0000259" key="5">
    <source>
        <dbReference type="Pfam" id="PF00535"/>
    </source>
</evidence>
<gene>
    <name evidence="6" type="ordered locus">GPOL_c23230</name>
</gene>
<reference evidence="6 7" key="1">
    <citation type="journal article" date="2012" name="Appl. Environ. Microbiol.">
        <title>Involvement of two latex-clearing proteins during rubber degradation and insights into the subsequent degradation pathway revealed by the genome sequence of Gordonia polyisoprenivorans strain VH2.</title>
        <authorList>
            <person name="Hiessl S."/>
            <person name="Schuldes J."/>
            <person name="Thurmer A."/>
            <person name="Halbsguth T."/>
            <person name="Broker D."/>
            <person name="Angelov A."/>
            <person name="Liebl W."/>
            <person name="Daniel R."/>
            <person name="Steinbuchel A."/>
        </authorList>
    </citation>
    <scope>NUCLEOTIDE SEQUENCE [LARGE SCALE GENOMIC DNA]</scope>
    <source>
        <strain evidence="7">DSM 44266 / VH2</strain>
    </source>
</reference>
<dbReference type="Pfam" id="PF00535">
    <property type="entry name" value="Glycos_transf_2"/>
    <property type="match status" value="2"/>
</dbReference>
<dbReference type="PANTHER" id="PTHR43179:SF12">
    <property type="entry name" value="GALACTOFURANOSYLTRANSFERASE GLFT2"/>
    <property type="match status" value="1"/>
</dbReference>
<accession>H6N1N4</accession>
<evidence type="ECO:0000256" key="1">
    <source>
        <dbReference type="ARBA" id="ARBA00004776"/>
    </source>
</evidence>
<sequence>MTSPHPHDPHPHDDGICVVICCYTDDRMTLLTRAIDAVTAQLHPADRLVVVTDHNDALGDRVKTLVHDRPARIDVVPNGQTRGLSGARNTGLRCATEDLVVFLDDDAVLRPGGLADVRRAFRDPSLLAIGGRVEAAWSGIGAPGWFPDEFGWVVGCDYRGIAPDGADIRNPIGAAMAVRRTALVEIGGFAGELGRVGDLPVGCEETLMGIELHRRFTDGRIVRRAGFAVDHSVTESRATLRYFLRRCLHEGRSKAVLRRMAGATDAFSAETSYVLRTIPTGVLRYLAQLLRGDLGALARVLVMVLGVAVTAAGTVSARRGGGPVSAARAPYTGTDTVSVVIPTIGRDLLTDTVRAVLAQDHSPIEVIVVDNRPASGRTRQILDDFDDPRLRVVDEPFPGISAARNAGIAAATGRIIAFTDDDAQPRPDWVSTIVETFVRDSTGTIGAVTGRVVGVESLTELQQMFEDARVFDKGEDLTVWALRPHPTHVAAGVAGEHNFFFPYTAGQLGSGNNLALAAEILPHTGVFDERLGTGTPSRGGEDLDLMRSVILSGWAIAYRPDAVVTHYHRDNMAELRTQSYGYGTGMSASLTKLALSRHGLALAWRIPAGLRALLVPGSENVSAFAREQWPDELRTLERRGYFAGPALFLRGHRRCRGRAMPGTGTGHAGAHPTGSTV</sequence>
<dbReference type="CDD" id="cd00761">
    <property type="entry name" value="Glyco_tranf_GTA_type"/>
    <property type="match status" value="1"/>
</dbReference>
<dbReference type="KEGG" id="gpo:GPOL_c23230"/>
<keyword evidence="4 6" id="KW-0808">Transferase</keyword>
<comment type="pathway">
    <text evidence="1">Cell wall biogenesis; cell wall polysaccharide biosynthesis.</text>
</comment>
<comment type="similarity">
    <text evidence="2">Belongs to the glycosyltransferase 2 family.</text>
</comment>
<evidence type="ECO:0000313" key="7">
    <source>
        <dbReference type="Proteomes" id="UP000009154"/>
    </source>
</evidence>
<organism evidence="6 7">
    <name type="scientific">Gordonia polyisoprenivorans (strain DSM 44266 / VH2)</name>
    <dbReference type="NCBI Taxonomy" id="1112204"/>
    <lineage>
        <taxon>Bacteria</taxon>
        <taxon>Bacillati</taxon>
        <taxon>Actinomycetota</taxon>
        <taxon>Actinomycetes</taxon>
        <taxon>Mycobacteriales</taxon>
        <taxon>Gordoniaceae</taxon>
        <taxon>Gordonia</taxon>
    </lineage>
</organism>
<dbReference type="STRING" id="1112204.GPOL_c23230"/>
<name>H6N1N4_GORPV</name>
<evidence type="ECO:0000256" key="3">
    <source>
        <dbReference type="ARBA" id="ARBA00022676"/>
    </source>
</evidence>
<feature type="domain" description="Glycosyltransferase 2-like" evidence="5">
    <location>
        <begin position="17"/>
        <end position="183"/>
    </location>
</feature>
<dbReference type="RefSeq" id="WP_014359974.1">
    <property type="nucleotide sequence ID" value="NC_016906.1"/>
</dbReference>